<dbReference type="SUPFAM" id="SSF81296">
    <property type="entry name" value="E set domains"/>
    <property type="match status" value="2"/>
</dbReference>
<comment type="similarity">
    <text evidence="1">Belongs to the arrestin family.</text>
</comment>
<dbReference type="InterPro" id="IPR014756">
    <property type="entry name" value="Ig_E-set"/>
</dbReference>
<dbReference type="EMBL" id="AMQN01008049">
    <property type="status" value="NOT_ANNOTATED_CDS"/>
    <property type="molecule type" value="Genomic_DNA"/>
</dbReference>
<dbReference type="Proteomes" id="UP000014760">
    <property type="component" value="Unassembled WGS sequence"/>
</dbReference>
<dbReference type="InterPro" id="IPR011021">
    <property type="entry name" value="Arrestin-like_N"/>
</dbReference>
<dbReference type="Pfam" id="PF00339">
    <property type="entry name" value="Arrestin_N"/>
    <property type="match status" value="1"/>
</dbReference>
<dbReference type="InterPro" id="IPR011022">
    <property type="entry name" value="Arrestin_C-like"/>
</dbReference>
<dbReference type="PANTHER" id="PTHR11188:SF17">
    <property type="entry name" value="FI21816P1"/>
    <property type="match status" value="1"/>
</dbReference>
<evidence type="ECO:0000313" key="3">
    <source>
        <dbReference type="EMBL" id="ELU04845.1"/>
    </source>
</evidence>
<dbReference type="OMA" id="NDNEHIR"/>
<dbReference type="PANTHER" id="PTHR11188">
    <property type="entry name" value="ARRESTIN DOMAIN CONTAINING PROTEIN"/>
    <property type="match status" value="1"/>
</dbReference>
<dbReference type="AlphaFoldDB" id="R7UF51"/>
<evidence type="ECO:0000256" key="1">
    <source>
        <dbReference type="ARBA" id="ARBA00005298"/>
    </source>
</evidence>
<evidence type="ECO:0000259" key="2">
    <source>
        <dbReference type="SMART" id="SM01017"/>
    </source>
</evidence>
<accession>R7UF51</accession>
<dbReference type="HOGENOM" id="CLU_039221_0_0_1"/>
<dbReference type="Gene3D" id="2.60.40.640">
    <property type="match status" value="2"/>
</dbReference>
<sequence length="295" mass="33189">MGKLTLFTITLDTRNPVYTAGSTLQGCVTLELAEPMKMRGIRLRFYGGANVHWSERHTSGSGKNRRTTTRHYRSSQNYFDYMLVLYGKAPNQDGDNPVHPAGRHQYPFHYTLPQNLPSSFEGPHGQVRYWINCNIDKPWKFDHNSKIAYTVLSMLDLNNQANALAPQSGTNSKTLCCLCCESGPITAQFHIDRCGYVPGEFIVLSGEVSNHTNRTMDDNRVELRMYMTFRATTKTRTVMRMISRVSKGKIEAGGSAVWSGETFHIPPLPPSQLVYCDIIDIAYSIVVSNDPVLVI</sequence>
<evidence type="ECO:0000313" key="5">
    <source>
        <dbReference type="Proteomes" id="UP000014760"/>
    </source>
</evidence>
<dbReference type="GO" id="GO:0015031">
    <property type="term" value="P:protein transport"/>
    <property type="evidence" value="ECO:0007669"/>
    <property type="project" value="TreeGrafter"/>
</dbReference>
<reference evidence="5" key="1">
    <citation type="submission" date="2012-12" db="EMBL/GenBank/DDBJ databases">
        <authorList>
            <person name="Hellsten U."/>
            <person name="Grimwood J."/>
            <person name="Chapman J.A."/>
            <person name="Shapiro H."/>
            <person name="Aerts A."/>
            <person name="Otillar R.P."/>
            <person name="Terry A.Y."/>
            <person name="Boore J.L."/>
            <person name="Simakov O."/>
            <person name="Marletaz F."/>
            <person name="Cho S.-J."/>
            <person name="Edsinger-Gonzales E."/>
            <person name="Havlak P."/>
            <person name="Kuo D.-H."/>
            <person name="Larsson T."/>
            <person name="Lv J."/>
            <person name="Arendt D."/>
            <person name="Savage R."/>
            <person name="Osoegawa K."/>
            <person name="de Jong P."/>
            <person name="Lindberg D.R."/>
            <person name="Seaver E.C."/>
            <person name="Weisblat D.A."/>
            <person name="Putnam N.H."/>
            <person name="Grigoriev I.V."/>
            <person name="Rokhsar D.S."/>
        </authorList>
    </citation>
    <scope>NUCLEOTIDE SEQUENCE</scope>
    <source>
        <strain evidence="5">I ESC-2004</strain>
    </source>
</reference>
<dbReference type="EMBL" id="KB302059">
    <property type="protein sequence ID" value="ELU04845.1"/>
    <property type="molecule type" value="Genomic_DNA"/>
</dbReference>
<organism evidence="3">
    <name type="scientific">Capitella teleta</name>
    <name type="common">Polychaete worm</name>
    <dbReference type="NCBI Taxonomy" id="283909"/>
    <lineage>
        <taxon>Eukaryota</taxon>
        <taxon>Metazoa</taxon>
        <taxon>Spiralia</taxon>
        <taxon>Lophotrochozoa</taxon>
        <taxon>Annelida</taxon>
        <taxon>Polychaeta</taxon>
        <taxon>Sedentaria</taxon>
        <taxon>Scolecida</taxon>
        <taxon>Capitellidae</taxon>
        <taxon>Capitella</taxon>
    </lineage>
</organism>
<gene>
    <name evidence="3" type="ORF">CAPTEDRAFT_173828</name>
</gene>
<dbReference type="SMART" id="SM01017">
    <property type="entry name" value="Arrestin_C"/>
    <property type="match status" value="1"/>
</dbReference>
<dbReference type="GO" id="GO:0005737">
    <property type="term" value="C:cytoplasm"/>
    <property type="evidence" value="ECO:0007669"/>
    <property type="project" value="TreeGrafter"/>
</dbReference>
<reference evidence="4" key="3">
    <citation type="submission" date="2015-06" db="UniProtKB">
        <authorList>
            <consortium name="EnsemblMetazoa"/>
        </authorList>
    </citation>
    <scope>IDENTIFICATION</scope>
</reference>
<evidence type="ECO:0000313" key="4">
    <source>
        <dbReference type="EnsemblMetazoa" id="CapteP173828"/>
    </source>
</evidence>
<dbReference type="EnsemblMetazoa" id="CapteT173828">
    <property type="protein sequence ID" value="CapteP173828"/>
    <property type="gene ID" value="CapteG173828"/>
</dbReference>
<dbReference type="Pfam" id="PF02752">
    <property type="entry name" value="Arrestin_C"/>
    <property type="match status" value="1"/>
</dbReference>
<protein>
    <recommendedName>
        <fullName evidence="2">Arrestin C-terminal-like domain-containing protein</fullName>
    </recommendedName>
</protein>
<reference evidence="3 5" key="2">
    <citation type="journal article" date="2013" name="Nature">
        <title>Insights into bilaterian evolution from three spiralian genomes.</title>
        <authorList>
            <person name="Simakov O."/>
            <person name="Marletaz F."/>
            <person name="Cho S.J."/>
            <person name="Edsinger-Gonzales E."/>
            <person name="Havlak P."/>
            <person name="Hellsten U."/>
            <person name="Kuo D.H."/>
            <person name="Larsson T."/>
            <person name="Lv J."/>
            <person name="Arendt D."/>
            <person name="Savage R."/>
            <person name="Osoegawa K."/>
            <person name="de Jong P."/>
            <person name="Grimwood J."/>
            <person name="Chapman J.A."/>
            <person name="Shapiro H."/>
            <person name="Aerts A."/>
            <person name="Otillar R.P."/>
            <person name="Terry A.Y."/>
            <person name="Boore J.L."/>
            <person name="Grigoriev I.V."/>
            <person name="Lindberg D.R."/>
            <person name="Seaver E.C."/>
            <person name="Weisblat D.A."/>
            <person name="Putnam N.H."/>
            <person name="Rokhsar D.S."/>
        </authorList>
    </citation>
    <scope>NUCLEOTIDE SEQUENCE</scope>
    <source>
        <strain evidence="3 5">I ESC-2004</strain>
    </source>
</reference>
<dbReference type="OrthoDB" id="2333384at2759"/>
<dbReference type="InterPro" id="IPR014752">
    <property type="entry name" value="Arrestin-like_C"/>
</dbReference>
<name>R7UF51_CAPTE</name>
<dbReference type="InterPro" id="IPR050357">
    <property type="entry name" value="Arrestin_domain-protein"/>
</dbReference>
<feature type="domain" description="Arrestin C-terminal-like" evidence="2">
    <location>
        <begin position="181"/>
        <end position="294"/>
    </location>
</feature>
<dbReference type="STRING" id="283909.R7UF51"/>
<dbReference type="PROSITE" id="PS51257">
    <property type="entry name" value="PROKAR_LIPOPROTEIN"/>
    <property type="match status" value="1"/>
</dbReference>
<keyword evidence="5" id="KW-1185">Reference proteome</keyword>
<proteinExistence type="inferred from homology"/>